<dbReference type="Proteomes" id="UP000095552">
    <property type="component" value="Unassembled WGS sequence"/>
</dbReference>
<comment type="caution">
    <text evidence="2">The sequence shown here is derived from an EMBL/GenBank/DDBJ whole genome shotgun (WGS) entry which is preliminary data.</text>
</comment>
<keyword evidence="1" id="KW-0472">Membrane</keyword>
<dbReference type="OrthoDB" id="9785438at2"/>
<dbReference type="InterPro" id="IPR007263">
    <property type="entry name" value="DCC1-like"/>
</dbReference>
<keyword evidence="1" id="KW-1133">Transmembrane helix</keyword>
<name>A0A1E5T741_9BACT</name>
<evidence type="ECO:0000313" key="2">
    <source>
        <dbReference type="EMBL" id="OEK07204.1"/>
    </source>
</evidence>
<dbReference type="PANTHER" id="PTHR33639:SF2">
    <property type="entry name" value="DUF393 DOMAIN-CONTAINING PROTEIN"/>
    <property type="match status" value="1"/>
</dbReference>
<sequence length="134" mass="15388">MANQDVLLFDGVCNLCNSSVNLIIDHDPKGHFKFAALQSDFGQEKLKELGYDQESFDSLVLLSEGKVYKKSSAALRIAKKMSGLYPLLYIFIIVPPFIRHAVYDIIAKNRYRWWGKRDSCRMPTPELRARFVEA</sequence>
<dbReference type="AlphaFoldDB" id="A0A1E5T741"/>
<reference evidence="2 3" key="1">
    <citation type="submission" date="2016-08" db="EMBL/GenBank/DDBJ databases">
        <title>Draft genome of Fabibacter sp. strain SK-8.</title>
        <authorList>
            <person name="Wong S.-K."/>
            <person name="Hamasaki K."/>
            <person name="Yoshizawa S."/>
        </authorList>
    </citation>
    <scope>NUCLEOTIDE SEQUENCE [LARGE SCALE GENOMIC DNA]</scope>
    <source>
        <strain evidence="2 3">SK-8</strain>
    </source>
</reference>
<keyword evidence="3" id="KW-1185">Reference proteome</keyword>
<dbReference type="STRING" id="1563681.BFP71_00625"/>
<keyword evidence="1" id="KW-0812">Transmembrane</keyword>
<protein>
    <submittedName>
        <fullName evidence="2">Thiol-disulfide oxidoreductase</fullName>
    </submittedName>
</protein>
<organism evidence="2 3">
    <name type="scientific">Roseivirga misakiensis</name>
    <dbReference type="NCBI Taxonomy" id="1563681"/>
    <lineage>
        <taxon>Bacteria</taxon>
        <taxon>Pseudomonadati</taxon>
        <taxon>Bacteroidota</taxon>
        <taxon>Cytophagia</taxon>
        <taxon>Cytophagales</taxon>
        <taxon>Roseivirgaceae</taxon>
        <taxon>Roseivirga</taxon>
    </lineage>
</organism>
<evidence type="ECO:0000256" key="1">
    <source>
        <dbReference type="SAM" id="Phobius"/>
    </source>
</evidence>
<gene>
    <name evidence="2" type="ORF">BFP71_00625</name>
</gene>
<dbReference type="InterPro" id="IPR052927">
    <property type="entry name" value="DCC_oxidoreductase"/>
</dbReference>
<dbReference type="PANTHER" id="PTHR33639">
    <property type="entry name" value="THIOL-DISULFIDE OXIDOREDUCTASE DCC"/>
    <property type="match status" value="1"/>
</dbReference>
<proteinExistence type="predicted"/>
<dbReference type="EMBL" id="MDGQ01000003">
    <property type="protein sequence ID" value="OEK07204.1"/>
    <property type="molecule type" value="Genomic_DNA"/>
</dbReference>
<accession>A0A1E5T741</accession>
<evidence type="ECO:0000313" key="3">
    <source>
        <dbReference type="Proteomes" id="UP000095552"/>
    </source>
</evidence>
<dbReference type="GO" id="GO:0015035">
    <property type="term" value="F:protein-disulfide reductase activity"/>
    <property type="evidence" value="ECO:0007669"/>
    <property type="project" value="InterPro"/>
</dbReference>
<feature type="transmembrane region" description="Helical" evidence="1">
    <location>
        <begin position="87"/>
        <end position="107"/>
    </location>
</feature>
<dbReference type="Pfam" id="PF04134">
    <property type="entry name" value="DCC1-like"/>
    <property type="match status" value="1"/>
</dbReference>